<dbReference type="RefSeq" id="YP_010648868.1">
    <property type="nucleotide sequence ID" value="NC_070762.1"/>
</dbReference>
<organism evidence="2 3">
    <name type="scientific">Gordonia phage Sixama</name>
    <dbReference type="NCBI Taxonomy" id="2653271"/>
    <lineage>
        <taxon>Viruses</taxon>
        <taxon>Duplodnaviria</taxon>
        <taxon>Heunggongvirae</taxon>
        <taxon>Uroviricota</taxon>
        <taxon>Caudoviricetes</taxon>
        <taxon>Sixamavirus</taxon>
        <taxon>Sixamavirus sixama</taxon>
    </lineage>
</organism>
<dbReference type="Proteomes" id="UP000400849">
    <property type="component" value="Segment"/>
</dbReference>
<sequence>MNLFKRKHAPRAYPQSTPPARRPPRGGAGQSDGRDVVEIAVVNCENGLFDTHIRLRLTKTERSALHKLITHEINEHRDCECLPEVRMRWIF</sequence>
<accession>A0A5Q2F232</accession>
<evidence type="ECO:0000313" key="2">
    <source>
        <dbReference type="EMBL" id="QGF20338.1"/>
    </source>
</evidence>
<protein>
    <submittedName>
        <fullName evidence="2">Uncharacterized protein</fullName>
    </submittedName>
</protein>
<name>A0A5Q2F232_9CAUD</name>
<dbReference type="GeneID" id="77924355"/>
<feature type="region of interest" description="Disordered" evidence="1">
    <location>
        <begin position="1"/>
        <end position="33"/>
    </location>
</feature>
<keyword evidence="3" id="KW-1185">Reference proteome</keyword>
<feature type="compositionally biased region" description="Basic residues" evidence="1">
    <location>
        <begin position="1"/>
        <end position="10"/>
    </location>
</feature>
<reference evidence="2 3" key="1">
    <citation type="submission" date="2019-09" db="EMBL/GenBank/DDBJ databases">
        <authorList>
            <person name="Christie C.A."/>
            <person name="Diallo A.S."/>
            <person name="Dixon Z."/>
            <person name="McIntosh P.M."/>
            <person name="Murthy K.H."/>
            <person name="Rosen M.G."/>
            <person name="Simpson L.M."/>
            <person name="Koustas K."/>
            <person name="Fogarty M.P."/>
            <person name="Molloy S.D."/>
            <person name="Garlena R.A."/>
            <person name="Russell D.A."/>
            <person name="Pope W.H."/>
            <person name="Jacobs-Sera D."/>
            <person name="Hatfull G.F."/>
        </authorList>
    </citation>
    <scope>NUCLEOTIDE SEQUENCE [LARGE SCALE GENOMIC DNA]</scope>
</reference>
<proteinExistence type="predicted"/>
<evidence type="ECO:0000256" key="1">
    <source>
        <dbReference type="SAM" id="MobiDB-lite"/>
    </source>
</evidence>
<evidence type="ECO:0000313" key="3">
    <source>
        <dbReference type="Proteomes" id="UP000400849"/>
    </source>
</evidence>
<dbReference type="EMBL" id="MN484601">
    <property type="protein sequence ID" value="QGF20338.1"/>
    <property type="molecule type" value="Genomic_DNA"/>
</dbReference>
<gene>
    <name evidence="2" type="primary">188</name>
    <name evidence="2" type="ORF">SEA_SIXAMA_188</name>
</gene>
<dbReference type="KEGG" id="vg:77924355"/>